<keyword evidence="6 10" id="KW-0645">Protease</keyword>
<dbReference type="EMBL" id="CAJPIZ010008806">
    <property type="protein sequence ID" value="CAG2111388.1"/>
    <property type="molecule type" value="Genomic_DNA"/>
</dbReference>
<dbReference type="PROSITE" id="PS51892">
    <property type="entry name" value="SUBTILASE"/>
    <property type="match status" value="1"/>
</dbReference>
<keyword evidence="18" id="KW-1185">Reference proteome</keyword>
<organism evidence="17">
    <name type="scientific">Medioppia subpectinata</name>
    <dbReference type="NCBI Taxonomy" id="1979941"/>
    <lineage>
        <taxon>Eukaryota</taxon>
        <taxon>Metazoa</taxon>
        <taxon>Ecdysozoa</taxon>
        <taxon>Arthropoda</taxon>
        <taxon>Chelicerata</taxon>
        <taxon>Arachnida</taxon>
        <taxon>Acari</taxon>
        <taxon>Acariformes</taxon>
        <taxon>Sarcoptiformes</taxon>
        <taxon>Oribatida</taxon>
        <taxon>Brachypylina</taxon>
        <taxon>Oppioidea</taxon>
        <taxon>Oppiidae</taxon>
        <taxon>Medioppia</taxon>
    </lineage>
</organism>
<dbReference type="InterPro" id="IPR015500">
    <property type="entry name" value="Peptidase_S8_subtilisin-rel"/>
</dbReference>
<feature type="domain" description="Tripeptidyl peptidase II second Ig-like" evidence="13">
    <location>
        <begin position="772"/>
        <end position="950"/>
    </location>
</feature>
<feature type="domain" description="Tripeptidyl-peptidase II galactose-binding" evidence="16">
    <location>
        <begin position="646"/>
        <end position="734"/>
    </location>
</feature>
<dbReference type="GO" id="GO:0008240">
    <property type="term" value="F:tripeptidyl-peptidase activity"/>
    <property type="evidence" value="ECO:0007669"/>
    <property type="project" value="UniProtKB-EC"/>
</dbReference>
<evidence type="ECO:0000256" key="1">
    <source>
        <dbReference type="ARBA" id="ARBA00001910"/>
    </source>
</evidence>
<evidence type="ECO:0000256" key="5">
    <source>
        <dbReference type="ARBA" id="ARBA00022438"/>
    </source>
</evidence>
<feature type="domain" description="Tripeptidyl peptidase II C-terminal" evidence="14">
    <location>
        <begin position="1019"/>
        <end position="1078"/>
    </location>
</feature>
<dbReference type="PRINTS" id="PR00723">
    <property type="entry name" value="SUBTILISIN"/>
</dbReference>
<feature type="active site" description="Charge relay system" evidence="10">
    <location>
        <position position="26"/>
    </location>
</feature>
<dbReference type="InterPro" id="IPR050131">
    <property type="entry name" value="Peptidase_S8_subtilisin-like"/>
</dbReference>
<dbReference type="PANTHER" id="PTHR43806">
    <property type="entry name" value="PEPTIDASE S8"/>
    <property type="match status" value="1"/>
</dbReference>
<evidence type="ECO:0000259" key="16">
    <source>
        <dbReference type="Pfam" id="PF21316"/>
    </source>
</evidence>
<name>A0A7R9KX75_9ACAR</name>
<dbReference type="CDD" id="cd04857">
    <property type="entry name" value="Peptidases_S8_Tripeptidyl_Aminopeptidase_II"/>
    <property type="match status" value="1"/>
</dbReference>
<evidence type="ECO:0000259" key="14">
    <source>
        <dbReference type="Pfam" id="PF12583"/>
    </source>
</evidence>
<dbReference type="Pfam" id="PF12580">
    <property type="entry name" value="TPPII"/>
    <property type="match status" value="1"/>
</dbReference>
<dbReference type="GO" id="GO:0004252">
    <property type="term" value="F:serine-type endopeptidase activity"/>
    <property type="evidence" value="ECO:0007669"/>
    <property type="project" value="UniProtKB-UniRule"/>
</dbReference>
<evidence type="ECO:0000256" key="3">
    <source>
        <dbReference type="ARBA" id="ARBA00012462"/>
    </source>
</evidence>
<dbReference type="InterPro" id="IPR034051">
    <property type="entry name" value="TPP_II_domain"/>
</dbReference>
<dbReference type="GO" id="GO:0006508">
    <property type="term" value="P:proteolysis"/>
    <property type="evidence" value="ECO:0007669"/>
    <property type="project" value="UniProtKB-KW"/>
</dbReference>
<sequence>RETTAASFLTKYPEYDGRGVKIAVLDSGIDPGAPGLQTTSDGKPKIIDLMDGSGAGDVDTSTVVEADIDGFITGLTGTKLKIPSQWQNPSGKYHIGVKNIYELFSTEKRFDLHEMMTNEYMENEWQPMQRIAIAEAVRQLQEFERTHSDASADNTEEKLIREDLQSRVDFLKQLDKKFTDLGPTYDCVVFNDGTHWKGVVDTSGTGKLEDCTLLGNYRECLKYGTLSNRDLLNYGINIHNEGNVLEIVSICSPHGTHVASIAAAHFPNEPERNGVAPGAQIVSICIADMRVTPMETGTALMRALVRVIESGCHVINMSYGEAAHYAEGRILDFIHEIVNKYGVIFVVAAANMGPALSTVWTPSTMHSSSMISVGAYVSPDMMAAEYSMLKKMPGMNYSWSSRGPTANGDLGVSVSAPGGAITSVPNWCRMKSMLKNGTSMSSPNVAGCVCLLVSGLKARAIDYSPYSVRRSIENTALKSIQNYEPFTHGHGLIQVEKAFEHLTQFKDSVERDVRFHVTIGQNLGVYLRQPEEVANPSIQQIRVDSIFLNDKQIDNKRKVDLEMNLSLICDNEWITCPSFLHLTFGSRVFFIKVDPRGLEDGREHFAFIRAYDTNCIEKGPVFHIPVSVMKPMKIPDSKQLESTQHYKPGYFMRQFVDIPSTVNSVVIRAKNLDPQESGLFVIHCQQLSPLLSNQTHFAKKFFSLEPLAENTYAIPLKSGRTLEICFGKWWSSIGESSVQLSVEFYGLQPSLDSYTMLSSEGILRLDIQSNFGYEVISPNILLETYVQPLRPVESKVRPLTARDVIPIGRQIYENVLNYNFQLSKATVVYISCPLLSDVLFESEYDSQIWMIFDANTKQLLATGDAYPIIWNYWVNLEKGEYTVRMQIRHELVAQLDKLSDLSINVHQKLTPGASLSLYETYKNAITDGKKFNTHVLRPNCQKPVFVAAMTEPPKGLTVAAGGYFSGHITFTESEVRKKAEQFAFKYVVDSEPQKKTKDNDSNSAEDSADKKTTADGLPEKSLEEQFSEALSDLKISWISKLKGKSSEDVFNELKATNKANTQLLLARMQALDADPQRGQHLTTQINLANDVLDLIKVNDLISWLAVVRSEKKDTNNSTNNTNDTALKNLEKQKTTVLEALAKKGIAICDLIDAQTAGSTTGSDAKLSPTGDQFVSDVNQVYAEICKLTDPYDQKVAKFTERHALLHRHFGRAIKLFAKLQESKAFYA</sequence>
<dbReference type="Gene3D" id="2.20.25.690">
    <property type="match status" value="1"/>
</dbReference>
<keyword evidence="8 10" id="KW-0720">Serine protease</keyword>
<proteinExistence type="inferred from homology"/>
<dbReference type="Gene3D" id="3.40.50.200">
    <property type="entry name" value="Peptidase S8/S53 domain"/>
    <property type="match status" value="1"/>
</dbReference>
<evidence type="ECO:0000256" key="6">
    <source>
        <dbReference type="ARBA" id="ARBA00022670"/>
    </source>
</evidence>
<dbReference type="InterPro" id="IPR022232">
    <property type="entry name" value="TPPII_C_art"/>
</dbReference>
<dbReference type="SUPFAM" id="SSF52743">
    <property type="entry name" value="Subtilisin-like"/>
    <property type="match status" value="1"/>
</dbReference>
<dbReference type="GO" id="GO:0005829">
    <property type="term" value="C:cytosol"/>
    <property type="evidence" value="ECO:0007669"/>
    <property type="project" value="TreeGrafter"/>
</dbReference>
<evidence type="ECO:0000256" key="4">
    <source>
        <dbReference type="ARBA" id="ARBA00020244"/>
    </source>
</evidence>
<evidence type="ECO:0000259" key="15">
    <source>
        <dbReference type="Pfam" id="PF21223"/>
    </source>
</evidence>
<evidence type="ECO:0000259" key="13">
    <source>
        <dbReference type="Pfam" id="PF12580"/>
    </source>
</evidence>
<dbReference type="EMBL" id="OC863381">
    <property type="protein sequence ID" value="CAD7630958.1"/>
    <property type="molecule type" value="Genomic_DNA"/>
</dbReference>
<dbReference type="Pfam" id="PF21223">
    <property type="entry name" value="TPPII_Ig-like-1"/>
    <property type="match status" value="1"/>
</dbReference>
<dbReference type="Gene3D" id="1.25.40.710">
    <property type="match status" value="1"/>
</dbReference>
<evidence type="ECO:0000256" key="10">
    <source>
        <dbReference type="PROSITE-ProRule" id="PRU01240"/>
    </source>
</evidence>
<dbReference type="Gene3D" id="6.10.250.3080">
    <property type="match status" value="1"/>
</dbReference>
<evidence type="ECO:0000256" key="11">
    <source>
        <dbReference type="SAM" id="MobiDB-lite"/>
    </source>
</evidence>
<evidence type="ECO:0000256" key="2">
    <source>
        <dbReference type="ARBA" id="ARBA00011073"/>
    </source>
</evidence>
<dbReference type="InterPro" id="IPR048384">
    <property type="entry name" value="TPPII_GBD"/>
</dbReference>
<evidence type="ECO:0000259" key="12">
    <source>
        <dbReference type="Pfam" id="PF00082"/>
    </source>
</evidence>
<dbReference type="InterPro" id="IPR022398">
    <property type="entry name" value="Peptidase_S8_His-AS"/>
</dbReference>
<dbReference type="InterPro" id="IPR048383">
    <property type="entry name" value="TPPII_Ig-like-1"/>
</dbReference>
<dbReference type="Gene3D" id="2.60.40.3170">
    <property type="match status" value="1"/>
</dbReference>
<comment type="catalytic activity">
    <reaction evidence="1">
        <text>Release of an N-terminal tripeptide from a polypeptide.</text>
        <dbReference type="EC" id="3.4.14.10"/>
    </reaction>
</comment>
<dbReference type="OrthoDB" id="6424942at2759"/>
<dbReference type="InterPro" id="IPR036852">
    <property type="entry name" value="Peptidase_S8/S53_dom_sf"/>
</dbReference>
<feature type="domain" description="Tripeptidyl-peptidase II first Ig-like" evidence="15">
    <location>
        <begin position="513"/>
        <end position="628"/>
    </location>
</feature>
<dbReference type="InterPro" id="IPR046939">
    <property type="entry name" value="TPPII_C_sf"/>
</dbReference>
<keyword evidence="7 10" id="KW-0378">Hydrolase</keyword>
<dbReference type="EC" id="3.4.14.10" evidence="3"/>
<dbReference type="Pfam" id="PF12583">
    <property type="entry name" value="TPPII_C"/>
    <property type="match status" value="1"/>
</dbReference>
<evidence type="ECO:0000256" key="9">
    <source>
        <dbReference type="ARBA" id="ARBA00032232"/>
    </source>
</evidence>
<accession>A0A7R9KX75</accession>
<feature type="region of interest" description="Disordered" evidence="11">
    <location>
        <begin position="993"/>
        <end position="1020"/>
    </location>
</feature>
<evidence type="ECO:0000313" key="18">
    <source>
        <dbReference type="Proteomes" id="UP000759131"/>
    </source>
</evidence>
<dbReference type="AlphaFoldDB" id="A0A7R9KX75"/>
<dbReference type="Proteomes" id="UP000759131">
    <property type="component" value="Unassembled WGS sequence"/>
</dbReference>
<dbReference type="PANTHER" id="PTHR43806:SF14">
    <property type="entry name" value="TRIPEPTIDYL-PEPTIDASE 2"/>
    <property type="match status" value="1"/>
</dbReference>
<dbReference type="InterPro" id="IPR046940">
    <property type="entry name" value="TPPII_Ig-like_sf"/>
</dbReference>
<dbReference type="FunFam" id="3.40.50.200:FF:000003">
    <property type="entry name" value="Tripeptidyl peptidase 2"/>
    <property type="match status" value="1"/>
</dbReference>
<feature type="compositionally biased region" description="Basic and acidic residues" evidence="11">
    <location>
        <begin position="1007"/>
        <end position="1020"/>
    </location>
</feature>
<dbReference type="InterPro" id="IPR023828">
    <property type="entry name" value="Peptidase_S8_Ser-AS"/>
</dbReference>
<dbReference type="InterPro" id="IPR022229">
    <property type="entry name" value="TPPII_Ig-like-2"/>
</dbReference>
<evidence type="ECO:0000256" key="8">
    <source>
        <dbReference type="ARBA" id="ARBA00022825"/>
    </source>
</evidence>
<comment type="similarity">
    <text evidence="2 10">Belongs to the peptidase S8 family.</text>
</comment>
<dbReference type="Pfam" id="PF00082">
    <property type="entry name" value="Peptidase_S8"/>
    <property type="match status" value="1"/>
</dbReference>
<gene>
    <name evidence="17" type="ORF">OSB1V03_LOCUS11369</name>
</gene>
<dbReference type="GO" id="GO:0004177">
    <property type="term" value="F:aminopeptidase activity"/>
    <property type="evidence" value="ECO:0007669"/>
    <property type="project" value="UniProtKB-KW"/>
</dbReference>
<dbReference type="InterPro" id="IPR000209">
    <property type="entry name" value="Peptidase_S8/S53_dom"/>
</dbReference>
<feature type="active site" description="Charge relay system" evidence="10">
    <location>
        <position position="254"/>
    </location>
</feature>
<reference evidence="17" key="1">
    <citation type="submission" date="2020-11" db="EMBL/GenBank/DDBJ databases">
        <authorList>
            <person name="Tran Van P."/>
        </authorList>
    </citation>
    <scope>NUCLEOTIDE SEQUENCE</scope>
</reference>
<feature type="active site" description="Charge relay system" evidence="10">
    <location>
        <position position="439"/>
    </location>
</feature>
<evidence type="ECO:0000313" key="17">
    <source>
        <dbReference type="EMBL" id="CAD7630958.1"/>
    </source>
</evidence>
<dbReference type="PROSITE" id="PS00137">
    <property type="entry name" value="SUBTILASE_HIS"/>
    <property type="match status" value="1"/>
</dbReference>
<keyword evidence="5" id="KW-0031">Aminopeptidase</keyword>
<evidence type="ECO:0000256" key="7">
    <source>
        <dbReference type="ARBA" id="ARBA00022801"/>
    </source>
</evidence>
<dbReference type="Pfam" id="PF21316">
    <property type="entry name" value="TPPII_GBD"/>
    <property type="match status" value="1"/>
</dbReference>
<dbReference type="PROSITE" id="PS00138">
    <property type="entry name" value="SUBTILASE_SER"/>
    <property type="match status" value="1"/>
</dbReference>
<protein>
    <recommendedName>
        <fullName evidence="4">Tripeptidyl-peptidase 2</fullName>
        <ecNumber evidence="3">3.4.14.10</ecNumber>
    </recommendedName>
    <alternativeName>
        <fullName evidence="9">Tripeptidyl aminopeptidase</fullName>
    </alternativeName>
</protein>
<feature type="domain" description="Peptidase S8/S53" evidence="12">
    <location>
        <begin position="17"/>
        <end position="491"/>
    </location>
</feature>
<feature type="non-terminal residue" evidence="17">
    <location>
        <position position="1227"/>
    </location>
</feature>